<proteinExistence type="predicted"/>
<reference evidence="1" key="1">
    <citation type="journal article" date="2023" name="Mol. Phylogenet. Evol.">
        <title>Genome-scale phylogeny and comparative genomics of the fungal order Sordariales.</title>
        <authorList>
            <person name="Hensen N."/>
            <person name="Bonometti L."/>
            <person name="Westerberg I."/>
            <person name="Brannstrom I.O."/>
            <person name="Guillou S."/>
            <person name="Cros-Aarteil S."/>
            <person name="Calhoun S."/>
            <person name="Haridas S."/>
            <person name="Kuo A."/>
            <person name="Mondo S."/>
            <person name="Pangilinan J."/>
            <person name="Riley R."/>
            <person name="LaButti K."/>
            <person name="Andreopoulos B."/>
            <person name="Lipzen A."/>
            <person name="Chen C."/>
            <person name="Yan M."/>
            <person name="Daum C."/>
            <person name="Ng V."/>
            <person name="Clum A."/>
            <person name="Steindorff A."/>
            <person name="Ohm R.A."/>
            <person name="Martin F."/>
            <person name="Silar P."/>
            <person name="Natvig D.O."/>
            <person name="Lalanne C."/>
            <person name="Gautier V."/>
            <person name="Ament-Velasquez S.L."/>
            <person name="Kruys A."/>
            <person name="Hutchinson M.I."/>
            <person name="Powell A.J."/>
            <person name="Barry K."/>
            <person name="Miller A.N."/>
            <person name="Grigoriev I.V."/>
            <person name="Debuchy R."/>
            <person name="Gladieux P."/>
            <person name="Hiltunen Thoren M."/>
            <person name="Johannesson H."/>
        </authorList>
    </citation>
    <scope>NUCLEOTIDE SEQUENCE</scope>
    <source>
        <strain evidence="1">CBS 508.74</strain>
    </source>
</reference>
<sequence length="65" mass="7160">MRAAIQFNAGSFVSAELPTGVLVPNSKTPLSALIKDKSTQQNRVSSKDLNGRFTPILLARKEWLF</sequence>
<reference evidence="1" key="2">
    <citation type="submission" date="2023-05" db="EMBL/GenBank/DDBJ databases">
        <authorList>
            <consortium name="Lawrence Berkeley National Laboratory"/>
            <person name="Steindorff A."/>
            <person name="Hensen N."/>
            <person name="Bonometti L."/>
            <person name="Westerberg I."/>
            <person name="Brannstrom I.O."/>
            <person name="Guillou S."/>
            <person name="Cros-Aarteil S."/>
            <person name="Calhoun S."/>
            <person name="Haridas S."/>
            <person name="Kuo A."/>
            <person name="Mondo S."/>
            <person name="Pangilinan J."/>
            <person name="Riley R."/>
            <person name="Labutti K."/>
            <person name="Andreopoulos B."/>
            <person name="Lipzen A."/>
            <person name="Chen C."/>
            <person name="Yanf M."/>
            <person name="Daum C."/>
            <person name="Ng V."/>
            <person name="Clum A."/>
            <person name="Ohm R."/>
            <person name="Martin F."/>
            <person name="Silar P."/>
            <person name="Natvig D."/>
            <person name="Lalanne C."/>
            <person name="Gautier V."/>
            <person name="Ament-Velasquez S.L."/>
            <person name="Kruys A."/>
            <person name="Hutchinson M.I."/>
            <person name="Powell A.J."/>
            <person name="Barry K."/>
            <person name="Miller A.N."/>
            <person name="Grigoriev I.V."/>
            <person name="Debuchy R."/>
            <person name="Gladieux P."/>
            <person name="Thoren M.H."/>
            <person name="Johannesson H."/>
        </authorList>
    </citation>
    <scope>NUCLEOTIDE SEQUENCE</scope>
    <source>
        <strain evidence="1">CBS 508.74</strain>
    </source>
</reference>
<keyword evidence="2" id="KW-1185">Reference proteome</keyword>
<dbReference type="GeneID" id="89939166"/>
<organism evidence="1 2">
    <name type="scientific">Canariomyces notabilis</name>
    <dbReference type="NCBI Taxonomy" id="2074819"/>
    <lineage>
        <taxon>Eukaryota</taxon>
        <taxon>Fungi</taxon>
        <taxon>Dikarya</taxon>
        <taxon>Ascomycota</taxon>
        <taxon>Pezizomycotina</taxon>
        <taxon>Sordariomycetes</taxon>
        <taxon>Sordariomycetidae</taxon>
        <taxon>Sordariales</taxon>
        <taxon>Chaetomiaceae</taxon>
        <taxon>Canariomyces</taxon>
    </lineage>
</organism>
<protein>
    <submittedName>
        <fullName evidence="1">Uncharacterized protein</fullName>
    </submittedName>
</protein>
<comment type="caution">
    <text evidence="1">The sequence shown here is derived from an EMBL/GenBank/DDBJ whole genome shotgun (WGS) entry which is preliminary data.</text>
</comment>
<name>A0AAN6TER8_9PEZI</name>
<dbReference type="EMBL" id="MU853340">
    <property type="protein sequence ID" value="KAK4113114.1"/>
    <property type="molecule type" value="Genomic_DNA"/>
</dbReference>
<accession>A0AAN6TER8</accession>
<gene>
    <name evidence="1" type="ORF">N656DRAFT_778644</name>
</gene>
<dbReference type="AlphaFoldDB" id="A0AAN6TER8"/>
<dbReference type="RefSeq" id="XP_064670684.1">
    <property type="nucleotide sequence ID" value="XM_064815041.1"/>
</dbReference>
<dbReference type="Proteomes" id="UP001302812">
    <property type="component" value="Unassembled WGS sequence"/>
</dbReference>
<evidence type="ECO:0000313" key="2">
    <source>
        <dbReference type="Proteomes" id="UP001302812"/>
    </source>
</evidence>
<evidence type="ECO:0000313" key="1">
    <source>
        <dbReference type="EMBL" id="KAK4113114.1"/>
    </source>
</evidence>